<comment type="caution">
    <text evidence="3">The sequence shown here is derived from an EMBL/GenBank/DDBJ whole genome shotgun (WGS) entry which is preliminary data.</text>
</comment>
<keyword evidence="1" id="KW-0472">Membrane</keyword>
<sequence>MKASFLALVLAQAAVLVSSQTPTLSGPRCDATCTSTPTPCPSDCPDTCVYPTTSGCCKSGTPTCPVDLTPHASQTLPIIQPSGGATAASQTLPIMTTGASVIGVSTFSPMSSMSSSMASSGSARGSASASSSASAGVRIQEQGGLVSLVLTGAAAFGLAVLLM</sequence>
<organism evidence="3 4">
    <name type="scientific">Bifiguratus adelaidae</name>
    <dbReference type="NCBI Taxonomy" id="1938954"/>
    <lineage>
        <taxon>Eukaryota</taxon>
        <taxon>Fungi</taxon>
        <taxon>Fungi incertae sedis</taxon>
        <taxon>Mucoromycota</taxon>
        <taxon>Mucoromycotina</taxon>
        <taxon>Endogonomycetes</taxon>
        <taxon>Endogonales</taxon>
        <taxon>Endogonales incertae sedis</taxon>
        <taxon>Bifiguratus</taxon>
    </lineage>
</organism>
<dbReference type="AlphaFoldDB" id="A0A261Y042"/>
<reference evidence="3 4" key="1">
    <citation type="journal article" date="2017" name="Mycologia">
        <title>Bifiguratus adelaidae, gen. et sp. nov., a new member of Mucoromycotina in endophytic and soil-dwelling habitats.</title>
        <authorList>
            <person name="Torres-Cruz T.J."/>
            <person name="Billingsley Tobias T.L."/>
            <person name="Almatruk M."/>
            <person name="Hesse C."/>
            <person name="Kuske C.R."/>
            <person name="Desiro A."/>
            <person name="Benucci G.M."/>
            <person name="Bonito G."/>
            <person name="Stajich J.E."/>
            <person name="Dunlap C."/>
            <person name="Arnold A.E."/>
            <person name="Porras-Alfaro A."/>
        </authorList>
    </citation>
    <scope>NUCLEOTIDE SEQUENCE [LARGE SCALE GENOMIC DNA]</scope>
    <source>
        <strain evidence="3 4">AZ0501</strain>
    </source>
</reference>
<protein>
    <submittedName>
        <fullName evidence="3">Uncharacterized protein</fullName>
    </submittedName>
</protein>
<keyword evidence="2" id="KW-0732">Signal</keyword>
<proteinExistence type="predicted"/>
<evidence type="ECO:0000256" key="1">
    <source>
        <dbReference type="SAM" id="Phobius"/>
    </source>
</evidence>
<dbReference type="Proteomes" id="UP000242875">
    <property type="component" value="Unassembled WGS sequence"/>
</dbReference>
<dbReference type="EMBL" id="MVBO01000060">
    <property type="protein sequence ID" value="OZJ03962.1"/>
    <property type="molecule type" value="Genomic_DNA"/>
</dbReference>
<keyword evidence="4" id="KW-1185">Reference proteome</keyword>
<gene>
    <name evidence="3" type="ORF">BZG36_03242</name>
</gene>
<accession>A0A261Y042</accession>
<feature type="chain" id="PRO_5012785862" evidence="2">
    <location>
        <begin position="20"/>
        <end position="163"/>
    </location>
</feature>
<feature type="signal peptide" evidence="2">
    <location>
        <begin position="1"/>
        <end position="19"/>
    </location>
</feature>
<feature type="transmembrane region" description="Helical" evidence="1">
    <location>
        <begin position="144"/>
        <end position="162"/>
    </location>
</feature>
<name>A0A261Y042_9FUNG</name>
<evidence type="ECO:0000313" key="4">
    <source>
        <dbReference type="Proteomes" id="UP000242875"/>
    </source>
</evidence>
<evidence type="ECO:0000313" key="3">
    <source>
        <dbReference type="EMBL" id="OZJ03962.1"/>
    </source>
</evidence>
<evidence type="ECO:0000256" key="2">
    <source>
        <dbReference type="SAM" id="SignalP"/>
    </source>
</evidence>
<keyword evidence="1" id="KW-1133">Transmembrane helix</keyword>
<keyword evidence="1" id="KW-0812">Transmembrane</keyword>